<dbReference type="EMBL" id="CALNXJ010000020">
    <property type="protein sequence ID" value="CAH3124308.1"/>
    <property type="molecule type" value="Genomic_DNA"/>
</dbReference>
<sequence length="157" mass="18452">MRMTPERFEHLLSLVGPRITKTNTRMREAISAAERLILTLRYLASGDDQQSLSFSYRIRRTTVSHIIKETLYAIWLALKDKYTVSTHMPQTEEEFKQKILDMEEFFKFPCCWTAIDGCHIPMKCPPGGLQACKEYHNFKNFYSIVLMAMVDSHYRFV</sequence>
<dbReference type="Proteomes" id="UP001159428">
    <property type="component" value="Unassembled WGS sequence"/>
</dbReference>
<keyword evidence="2" id="KW-1185">Reference proteome</keyword>
<dbReference type="InterPro" id="IPR045249">
    <property type="entry name" value="HARBI1-like"/>
</dbReference>
<accession>A0AAU9WSU4</accession>
<evidence type="ECO:0000313" key="2">
    <source>
        <dbReference type="Proteomes" id="UP001159428"/>
    </source>
</evidence>
<evidence type="ECO:0008006" key="3">
    <source>
        <dbReference type="Google" id="ProtNLM"/>
    </source>
</evidence>
<evidence type="ECO:0000313" key="1">
    <source>
        <dbReference type="EMBL" id="CAH3124308.1"/>
    </source>
</evidence>
<reference evidence="1 2" key="1">
    <citation type="submission" date="2022-05" db="EMBL/GenBank/DDBJ databases">
        <authorList>
            <consortium name="Genoscope - CEA"/>
            <person name="William W."/>
        </authorList>
    </citation>
    <scope>NUCLEOTIDE SEQUENCE [LARGE SCALE GENOMIC DNA]</scope>
</reference>
<proteinExistence type="predicted"/>
<gene>
    <name evidence="1" type="ORF">PMEA_00011198</name>
</gene>
<dbReference type="PANTHER" id="PTHR22930:SF269">
    <property type="entry name" value="NUCLEASE HARBI1-LIKE PROTEIN"/>
    <property type="match status" value="1"/>
</dbReference>
<name>A0AAU9WSU4_9CNID</name>
<protein>
    <recommendedName>
        <fullName evidence="3">Nuclease HARBI1</fullName>
    </recommendedName>
</protein>
<dbReference type="PANTHER" id="PTHR22930">
    <property type="match status" value="1"/>
</dbReference>
<organism evidence="1 2">
    <name type="scientific">Pocillopora meandrina</name>
    <dbReference type="NCBI Taxonomy" id="46732"/>
    <lineage>
        <taxon>Eukaryota</taxon>
        <taxon>Metazoa</taxon>
        <taxon>Cnidaria</taxon>
        <taxon>Anthozoa</taxon>
        <taxon>Hexacorallia</taxon>
        <taxon>Scleractinia</taxon>
        <taxon>Astrocoeniina</taxon>
        <taxon>Pocilloporidae</taxon>
        <taxon>Pocillopora</taxon>
    </lineage>
</organism>
<comment type="caution">
    <text evidence="1">The sequence shown here is derived from an EMBL/GenBank/DDBJ whole genome shotgun (WGS) entry which is preliminary data.</text>
</comment>
<dbReference type="AlphaFoldDB" id="A0AAU9WSU4"/>